<accession>A0ABS3DEW7</accession>
<comment type="caution">
    <text evidence="2">The sequence shown here is derived from an EMBL/GenBank/DDBJ whole genome shotgun (WGS) entry which is preliminary data.</text>
</comment>
<evidence type="ECO:0000313" key="3">
    <source>
        <dbReference type="Proteomes" id="UP000664052"/>
    </source>
</evidence>
<keyword evidence="3" id="KW-1185">Reference proteome</keyword>
<name>A0ABS3DEW7_9BACT</name>
<evidence type="ECO:0000313" key="2">
    <source>
        <dbReference type="EMBL" id="MBN8229481.1"/>
    </source>
</evidence>
<reference evidence="2 3" key="1">
    <citation type="submission" date="2021-02" db="EMBL/GenBank/DDBJ databases">
        <title>De Novo genome assembly of isolated myxobacteria.</title>
        <authorList>
            <person name="Stevens D.C."/>
        </authorList>
    </citation>
    <scope>NUCLEOTIDE SEQUENCE [LARGE SCALE GENOMIC DNA]</scope>
    <source>
        <strain evidence="2 3">ATCC 29039</strain>
    </source>
</reference>
<dbReference type="RefSeq" id="WP_207052755.1">
    <property type="nucleotide sequence ID" value="NZ_JAFIMU010000007.1"/>
</dbReference>
<keyword evidence="1" id="KW-0732">Signal</keyword>
<dbReference type="Proteomes" id="UP000664052">
    <property type="component" value="Unassembled WGS sequence"/>
</dbReference>
<feature type="signal peptide" evidence="1">
    <location>
        <begin position="1"/>
        <end position="22"/>
    </location>
</feature>
<gene>
    <name evidence="2" type="ORF">JYK02_18380</name>
</gene>
<feature type="chain" id="PRO_5046228063" evidence="1">
    <location>
        <begin position="23"/>
        <end position="126"/>
    </location>
</feature>
<sequence length="126" mass="13178">MKKMGMMFGLCLAMGLSTASFAGSKGGFPVTVDTVGRFFSGSMGTARNSTDSNQNLYCYTNSSGYGVCFATDSIGTNASCYTTNANLVSVIRSLNSDSYLQVAYDNTGACTSIMVGTGSHHDPKQP</sequence>
<evidence type="ECO:0000256" key="1">
    <source>
        <dbReference type="SAM" id="SignalP"/>
    </source>
</evidence>
<organism evidence="2 3">
    <name type="scientific">Corallococcus macrosporus</name>
    <dbReference type="NCBI Taxonomy" id="35"/>
    <lineage>
        <taxon>Bacteria</taxon>
        <taxon>Pseudomonadati</taxon>
        <taxon>Myxococcota</taxon>
        <taxon>Myxococcia</taxon>
        <taxon>Myxococcales</taxon>
        <taxon>Cystobacterineae</taxon>
        <taxon>Myxococcaceae</taxon>
        <taxon>Corallococcus</taxon>
    </lineage>
</organism>
<dbReference type="EMBL" id="JAFIMU010000007">
    <property type="protein sequence ID" value="MBN8229481.1"/>
    <property type="molecule type" value="Genomic_DNA"/>
</dbReference>
<protein>
    <submittedName>
        <fullName evidence="2">Uncharacterized protein</fullName>
    </submittedName>
</protein>
<proteinExistence type="predicted"/>